<dbReference type="HAMAP" id="MF_02235">
    <property type="entry name" value="SOTCase"/>
    <property type="match status" value="1"/>
</dbReference>
<dbReference type="InterPro" id="IPR006130">
    <property type="entry name" value="Asp/Orn_carbamoylTrfase"/>
</dbReference>
<feature type="domain" description="Aspartate/ornithine carbamoyltransferase Asp/Orn-binding" evidence="3">
    <location>
        <begin position="202"/>
        <end position="327"/>
    </location>
</feature>
<keyword evidence="6" id="KW-1185">Reference proteome</keyword>
<keyword evidence="1 2" id="KW-0808">Transferase</keyword>
<evidence type="ECO:0000256" key="2">
    <source>
        <dbReference type="HAMAP-Rule" id="MF_02235"/>
    </source>
</evidence>
<dbReference type="STRING" id="563176.SAMN04488090_4700"/>
<feature type="binding site" evidence="2">
    <location>
        <position position="160"/>
    </location>
    <ligand>
        <name>N(2)-succinyl-L-ornithine</name>
        <dbReference type="ChEBI" id="CHEBI:58514"/>
    </ligand>
</feature>
<dbReference type="GO" id="GO:0019240">
    <property type="term" value="P:citrulline biosynthetic process"/>
    <property type="evidence" value="ECO:0007669"/>
    <property type="project" value="TreeGrafter"/>
</dbReference>
<comment type="subunit">
    <text evidence="2">Homotrimer.</text>
</comment>
<feature type="binding site" description="in other chain" evidence="2">
    <location>
        <begin position="290"/>
        <end position="291"/>
    </location>
    <ligand>
        <name>carbamoyl phosphate</name>
        <dbReference type="ChEBI" id="CHEBI:58228"/>
        <note>ligand shared between two neighboring subunits</note>
    </ligand>
</feature>
<evidence type="ECO:0000256" key="1">
    <source>
        <dbReference type="ARBA" id="ARBA00022679"/>
    </source>
</evidence>
<gene>
    <name evidence="2" type="primary">argF'</name>
    <name evidence="5" type="ORF">SAMN04488090_4700</name>
</gene>
<dbReference type="PANTHER" id="PTHR45753">
    <property type="entry name" value="ORNITHINE CARBAMOYLTRANSFERASE, MITOCHONDRIAL"/>
    <property type="match status" value="1"/>
</dbReference>
<dbReference type="InterPro" id="IPR006131">
    <property type="entry name" value="Asp_carbamoyltransf_Asp/Orn-bd"/>
</dbReference>
<dbReference type="AlphaFoldDB" id="A0A1G9XNU2"/>
<feature type="binding site" evidence="2">
    <location>
        <position position="93"/>
    </location>
    <ligand>
        <name>carbamoyl phosphate</name>
        <dbReference type="ChEBI" id="CHEBI:58228"/>
        <note>ligand shared between two neighboring subunits</note>
    </ligand>
</feature>
<feature type="binding site" evidence="2">
    <location>
        <position position="294"/>
    </location>
    <ligand>
        <name>N(2)-succinyl-L-ornithine</name>
        <dbReference type="ChEBI" id="CHEBI:58514"/>
    </ligand>
</feature>
<protein>
    <recommendedName>
        <fullName evidence="2">N-succinylornithine carbamoyltransferase</fullName>
        <ecNumber evidence="2">2.1.3.11</ecNumber>
    </recommendedName>
    <alternativeName>
        <fullName evidence="2">N-succinyl-L-ornithine transcarbamylase</fullName>
        <shortName evidence="2">SOTCase</shortName>
    </alternativeName>
</protein>
<dbReference type="PRINTS" id="PR00100">
    <property type="entry name" value="AOTCASE"/>
</dbReference>
<feature type="binding site" description="in other chain" evidence="2">
    <location>
        <position position="128"/>
    </location>
    <ligand>
        <name>carbamoyl phosphate</name>
        <dbReference type="ChEBI" id="CHEBI:58228"/>
        <note>ligand shared between two neighboring subunits</note>
    </ligand>
</feature>
<feature type="binding site" evidence="2">
    <location>
        <position position="254"/>
    </location>
    <ligand>
        <name>N(2)-succinyl-L-ornithine</name>
        <dbReference type="ChEBI" id="CHEBI:58514"/>
    </ligand>
</feature>
<dbReference type="GO" id="GO:0016597">
    <property type="term" value="F:amino acid binding"/>
    <property type="evidence" value="ECO:0007669"/>
    <property type="project" value="InterPro"/>
</dbReference>
<comment type="function">
    <text evidence="2">Catalyzes the transfer of the carbamoyl group from carbamoyl phosphate to the delta-amino group of N(2)-succinyl-L-ornithine to produce N(2)-succinyl-L-citrulline. Is essential for arginine biosynthesis.</text>
</comment>
<dbReference type="PRINTS" id="PR00101">
    <property type="entry name" value="ATCASE"/>
</dbReference>
<feature type="binding site" evidence="2">
    <location>
        <position position="194"/>
    </location>
    <ligand>
        <name>N(2)-succinyl-L-ornithine</name>
        <dbReference type="ChEBI" id="CHEBI:58514"/>
    </ligand>
</feature>
<name>A0A1G9XNU2_9BACT</name>
<dbReference type="Pfam" id="PF00185">
    <property type="entry name" value="OTCace"/>
    <property type="match status" value="1"/>
</dbReference>
<accession>A0A1G9XNU2</accession>
<dbReference type="EMBL" id="FNGS01000011">
    <property type="protein sequence ID" value="SDM98539.1"/>
    <property type="molecule type" value="Genomic_DNA"/>
</dbReference>
<dbReference type="GO" id="GO:0042450">
    <property type="term" value="P:L-arginine biosynthetic process via ornithine"/>
    <property type="evidence" value="ECO:0007669"/>
    <property type="project" value="TreeGrafter"/>
</dbReference>
<feature type="domain" description="Aspartate/ornithine carbamoyltransferase carbamoyl-P binding" evidence="4">
    <location>
        <begin position="20"/>
        <end position="178"/>
    </location>
</feature>
<dbReference type="EC" id="2.1.3.11" evidence="2"/>
<dbReference type="PANTHER" id="PTHR45753:SF3">
    <property type="entry name" value="ORNITHINE TRANSCARBAMYLASE, MITOCHONDRIAL"/>
    <property type="match status" value="1"/>
</dbReference>
<dbReference type="InterPro" id="IPR006132">
    <property type="entry name" value="Asp/Orn_carbamoyltranf_P-bd"/>
</dbReference>
<organism evidence="5 6">
    <name type="scientific">Siphonobacter aquaeclarae</name>
    <dbReference type="NCBI Taxonomy" id="563176"/>
    <lineage>
        <taxon>Bacteria</taxon>
        <taxon>Pseudomonadati</taxon>
        <taxon>Bacteroidota</taxon>
        <taxon>Cytophagia</taxon>
        <taxon>Cytophagales</taxon>
        <taxon>Cytophagaceae</taxon>
        <taxon>Siphonobacter</taxon>
    </lineage>
</organism>
<evidence type="ECO:0000313" key="5">
    <source>
        <dbReference type="EMBL" id="SDM98539.1"/>
    </source>
</evidence>
<evidence type="ECO:0000313" key="6">
    <source>
        <dbReference type="Proteomes" id="UP000198901"/>
    </source>
</evidence>
<keyword evidence="2" id="KW-0055">Arginine biosynthesis</keyword>
<feature type="binding site" description="in other chain" evidence="2">
    <location>
        <begin position="165"/>
        <end position="168"/>
    </location>
    <ligand>
        <name>carbamoyl phosphate</name>
        <dbReference type="ChEBI" id="CHEBI:58228"/>
        <note>ligand shared between two neighboring subunits</note>
    </ligand>
</feature>
<dbReference type="InterPro" id="IPR036901">
    <property type="entry name" value="Asp/Orn_carbamoylTrfase_sf"/>
</dbReference>
<comment type="pathway">
    <text evidence="2">Amino-acid biosynthesis; L-arginine biosynthesis.</text>
</comment>
<dbReference type="NCBIfam" id="NF003384">
    <property type="entry name" value="PRK04523.1"/>
    <property type="match status" value="1"/>
</dbReference>
<feature type="binding site" description="in other chain" evidence="2">
    <location>
        <begin position="65"/>
        <end position="68"/>
    </location>
    <ligand>
        <name>carbamoyl phosphate</name>
        <dbReference type="ChEBI" id="CHEBI:58228"/>
        <note>ligand shared between two neighboring subunits</note>
    </ligand>
</feature>
<dbReference type="UniPathway" id="UPA00068"/>
<comment type="catalytic activity">
    <reaction evidence="2">
        <text>N(2)-succinyl-L-ornithine + carbamoyl phosphate = N(2)-succinyl-L-citrulline + phosphate + H(+)</text>
        <dbReference type="Rhea" id="RHEA:25884"/>
        <dbReference type="ChEBI" id="CHEBI:15378"/>
        <dbReference type="ChEBI" id="CHEBI:43474"/>
        <dbReference type="ChEBI" id="CHEBI:58228"/>
        <dbReference type="ChEBI" id="CHEBI:58514"/>
        <dbReference type="ChEBI" id="CHEBI:58862"/>
        <dbReference type="EC" id="2.1.3.11"/>
    </reaction>
</comment>
<proteinExistence type="inferred from homology"/>
<dbReference type="Gene3D" id="3.40.50.1370">
    <property type="entry name" value="Aspartate/ornithine carbamoyltransferase"/>
    <property type="match status" value="2"/>
</dbReference>
<feature type="binding site" description="in other chain" evidence="2">
    <location>
        <position position="318"/>
    </location>
    <ligand>
        <name>carbamoyl phosphate</name>
        <dbReference type="ChEBI" id="CHEBI:58228"/>
        <note>ligand shared between two neighboring subunits</note>
    </ligand>
</feature>
<dbReference type="GO" id="GO:0004585">
    <property type="term" value="F:ornithine carbamoyltransferase activity"/>
    <property type="evidence" value="ECO:0007669"/>
    <property type="project" value="InterPro"/>
</dbReference>
<reference evidence="5 6" key="1">
    <citation type="submission" date="2016-10" db="EMBL/GenBank/DDBJ databases">
        <authorList>
            <person name="de Groot N.N."/>
        </authorList>
    </citation>
    <scope>NUCLEOTIDE SEQUENCE [LARGE SCALE GENOMIC DNA]</scope>
    <source>
        <strain evidence="5 6">DSM 21668</strain>
    </source>
</reference>
<dbReference type="Pfam" id="PF02729">
    <property type="entry name" value="OTCace_N"/>
    <property type="match status" value="1"/>
</dbReference>
<comment type="similarity">
    <text evidence="2">Belongs to the aspartate/ornithine carbamoyltransferase superfamily. SOTCase family.</text>
</comment>
<dbReference type="Proteomes" id="UP000198901">
    <property type="component" value="Unassembled WGS sequence"/>
</dbReference>
<sequence length="334" mass="37433">MSTENGKPKTENPQLISSMKQFLSVHDVPDLSGLVQEALRQKQNPFGDEHLGHHKTIGLLFFNSSLRTRLSTQKAAENLGMKVMVMNVTADSWGLEFEDGAIMNGNKAEHVKEAAAVIGQYCDIIGVRSFPTLNDREKDYSEEVVNQFVKYAGRPILSLESSTRHPLQSLTDLVTIEEYKTKPRPKVVLTWAPHVKALPQAVPNSFAEWMNVADVDFVITHPEGYELAPQFSGNAKVTYNQNEAFEGADFIYAKNWSSYREYGKIINSDPAWRVTTEKMALTNDAKFMHCLPVRRNVVVDDAVLDSPNSIVIHEAGNRVWAAQAVIKQMLTAIR</sequence>
<dbReference type="SUPFAM" id="SSF53671">
    <property type="entry name" value="Aspartate/ornithine carbamoyltransferase"/>
    <property type="match status" value="1"/>
</dbReference>
<evidence type="ECO:0000259" key="3">
    <source>
        <dbReference type="Pfam" id="PF00185"/>
    </source>
</evidence>
<keyword evidence="2" id="KW-0028">Amino-acid biosynthesis</keyword>
<dbReference type="InterPro" id="IPR043696">
    <property type="entry name" value="ArgF'-like"/>
</dbReference>
<evidence type="ECO:0000259" key="4">
    <source>
        <dbReference type="Pfam" id="PF02729"/>
    </source>
</evidence>